<dbReference type="InterPro" id="IPR003439">
    <property type="entry name" value="ABC_transporter-like_ATP-bd"/>
</dbReference>
<dbReference type="Pfam" id="PF08352">
    <property type="entry name" value="oligo_HPY"/>
    <property type="match status" value="2"/>
</dbReference>
<dbReference type="PANTHER" id="PTHR43776">
    <property type="entry name" value="TRANSPORT ATP-BINDING PROTEIN"/>
    <property type="match status" value="1"/>
</dbReference>
<evidence type="ECO:0000256" key="2">
    <source>
        <dbReference type="ARBA" id="ARBA00022448"/>
    </source>
</evidence>
<feature type="domain" description="ABC transporter" evidence="5">
    <location>
        <begin position="359"/>
        <end position="603"/>
    </location>
</feature>
<dbReference type="InterPro" id="IPR013563">
    <property type="entry name" value="Oligopep_ABC_C"/>
</dbReference>
<evidence type="ECO:0000256" key="3">
    <source>
        <dbReference type="ARBA" id="ARBA00022741"/>
    </source>
</evidence>
<evidence type="ECO:0000256" key="1">
    <source>
        <dbReference type="ARBA" id="ARBA00005417"/>
    </source>
</evidence>
<proteinExistence type="inferred from homology"/>
<dbReference type="NCBIfam" id="TIGR01727">
    <property type="entry name" value="oligo_HPY"/>
    <property type="match status" value="1"/>
</dbReference>
<evidence type="ECO:0000256" key="4">
    <source>
        <dbReference type="ARBA" id="ARBA00022840"/>
    </source>
</evidence>
<dbReference type="SUPFAM" id="SSF52540">
    <property type="entry name" value="P-loop containing nucleoside triphosphate hydrolases"/>
    <property type="match status" value="2"/>
</dbReference>
<dbReference type="GO" id="GO:0015833">
    <property type="term" value="P:peptide transport"/>
    <property type="evidence" value="ECO:0007669"/>
    <property type="project" value="InterPro"/>
</dbReference>
<dbReference type="GO" id="GO:0055085">
    <property type="term" value="P:transmembrane transport"/>
    <property type="evidence" value="ECO:0007669"/>
    <property type="project" value="UniProtKB-ARBA"/>
</dbReference>
<dbReference type="GO" id="GO:0005524">
    <property type="term" value="F:ATP binding"/>
    <property type="evidence" value="ECO:0007669"/>
    <property type="project" value="UniProtKB-KW"/>
</dbReference>
<dbReference type="CDD" id="cd03257">
    <property type="entry name" value="ABC_NikE_OppD_transporters"/>
    <property type="match status" value="2"/>
</dbReference>
<dbReference type="Proteomes" id="UP001515100">
    <property type="component" value="Unassembled WGS sequence"/>
</dbReference>
<comment type="caution">
    <text evidence="6">The sequence shown here is derived from an EMBL/GenBank/DDBJ whole genome shotgun (WGS) entry which is preliminary data.</text>
</comment>
<evidence type="ECO:0000313" key="6">
    <source>
        <dbReference type="EMBL" id="KAA1373079.1"/>
    </source>
</evidence>
<comment type="similarity">
    <text evidence="1">Belongs to the ABC transporter superfamily.</text>
</comment>
<dbReference type="InterPro" id="IPR027417">
    <property type="entry name" value="P-loop_NTPase"/>
</dbReference>
<dbReference type="InterPro" id="IPR003593">
    <property type="entry name" value="AAA+_ATPase"/>
</dbReference>
<dbReference type="OrthoDB" id="5357528at2"/>
<name>A0A641AKL2_9ACTN</name>
<evidence type="ECO:0000259" key="5">
    <source>
        <dbReference type="PROSITE" id="PS50893"/>
    </source>
</evidence>
<accession>A0A641AKL2</accession>
<protein>
    <submittedName>
        <fullName evidence="6">ABC transporter ATP-binding protein</fullName>
    </submittedName>
</protein>
<dbReference type="PROSITE" id="PS00211">
    <property type="entry name" value="ABC_TRANSPORTER_1"/>
    <property type="match status" value="2"/>
</dbReference>
<evidence type="ECO:0000313" key="7">
    <source>
        <dbReference type="Proteomes" id="UP001515100"/>
    </source>
</evidence>
<keyword evidence="2" id="KW-0813">Transport</keyword>
<dbReference type="Gene3D" id="3.40.50.300">
    <property type="entry name" value="P-loop containing nucleotide triphosphate hydrolases"/>
    <property type="match status" value="2"/>
</dbReference>
<dbReference type="PROSITE" id="PS50893">
    <property type="entry name" value="ABC_TRANSPORTER_2"/>
    <property type="match status" value="2"/>
</dbReference>
<keyword evidence="3" id="KW-0547">Nucleotide-binding</keyword>
<dbReference type="PANTHER" id="PTHR43776:SF7">
    <property type="entry name" value="D,D-DIPEPTIDE TRANSPORT ATP-BINDING PROTEIN DDPF-RELATED"/>
    <property type="match status" value="1"/>
</dbReference>
<dbReference type="GO" id="GO:0016887">
    <property type="term" value="F:ATP hydrolysis activity"/>
    <property type="evidence" value="ECO:0007669"/>
    <property type="project" value="InterPro"/>
</dbReference>
<dbReference type="Pfam" id="PF00005">
    <property type="entry name" value="ABC_tran"/>
    <property type="match status" value="2"/>
</dbReference>
<dbReference type="EMBL" id="SDPP02000006">
    <property type="protein sequence ID" value="KAA1373079.1"/>
    <property type="molecule type" value="Genomic_DNA"/>
</dbReference>
<dbReference type="NCBIfam" id="NF007739">
    <property type="entry name" value="PRK10419.1"/>
    <property type="match status" value="2"/>
</dbReference>
<dbReference type="InterPro" id="IPR017871">
    <property type="entry name" value="ABC_transporter-like_CS"/>
</dbReference>
<organism evidence="6 7">
    <name type="scientific">Aeromicrobium fastidiosum</name>
    <dbReference type="NCBI Taxonomy" id="52699"/>
    <lineage>
        <taxon>Bacteria</taxon>
        <taxon>Bacillati</taxon>
        <taxon>Actinomycetota</taxon>
        <taxon>Actinomycetes</taxon>
        <taxon>Propionibacteriales</taxon>
        <taxon>Nocardioidaceae</taxon>
        <taxon>Aeromicrobium</taxon>
    </lineage>
</organism>
<gene>
    <name evidence="6" type="ORF">ESP62_018530</name>
</gene>
<dbReference type="InterPro" id="IPR050319">
    <property type="entry name" value="ABC_transp_ATP-bind"/>
</dbReference>
<feature type="domain" description="ABC transporter" evidence="5">
    <location>
        <begin position="7"/>
        <end position="260"/>
    </location>
</feature>
<sequence length="627" mass="67025">MTAHAGTRDQNLLTVDHLSVFADRDGIRRTIVRDVDLCVARGETLGIVGESGSGKSMLMKAVLGLLPAGTCSEGAVTFDGTRIDGWSDQQLRPLRGTRTSLLLQDPFTILNPLATIGETISDGFPADLRRDRSAARAEVARRLAEVGIDASVAAKRPFQLSGGMRQRVAIAAALAGDPDLLVADEPTTALDVATQHEVLTLLTSLQRDRDMALIMITHDLRVAFDICDRVTVMYAGNVIEEAAAAQMAATTRHPYTLGLLLAEPPVGHYASHLNAMIGSVPAPDTVVDVCSFAARCSWSQDVCTSGRPELRLIDGGRASRCVRVDEIDAEMSAVRTTAVASDTRPSRTPASSLLTVTALQKTYVTRSLVGPSTTHRALDGVSFDVAAGESVGLVGESGSGKTTIARAVLGLSTPDDGQIVLDGHDITDFRALGRREARDVRRLVQVVFQNPYASLDKTWTIGASLREVIGVRGDSKDPHREVSELLERVSLPPTYAEKYPAALSGGERQRVSIARAVAMRPQLLICDEPVAALDVSVQAQVLELLRSLHADLGMAMLFITHDLAVVRQMVDRVVVLHRGRVVESGQTDDVLDQPQADYTRHLLASVPGHAAGLHGDGIQDRPATAAG</sequence>
<dbReference type="NCBIfam" id="NF008453">
    <property type="entry name" value="PRK11308.1"/>
    <property type="match status" value="2"/>
</dbReference>
<keyword evidence="7" id="KW-1185">Reference proteome</keyword>
<reference evidence="6" key="1">
    <citation type="submission" date="2019-09" db="EMBL/GenBank/DDBJ databases">
        <authorList>
            <person name="Li J."/>
        </authorList>
    </citation>
    <scope>NUCLEOTIDE SEQUENCE [LARGE SCALE GENOMIC DNA]</scope>
    <source>
        <strain evidence="6">NRBC 14897</strain>
    </source>
</reference>
<dbReference type="AlphaFoldDB" id="A0A641AKL2"/>
<dbReference type="RefSeq" id="WP_129185213.1">
    <property type="nucleotide sequence ID" value="NZ_JAGIOG010000001.1"/>
</dbReference>
<keyword evidence="4 6" id="KW-0067">ATP-binding</keyword>
<dbReference type="SMART" id="SM00382">
    <property type="entry name" value="AAA"/>
    <property type="match status" value="2"/>
</dbReference>